<evidence type="ECO:0000256" key="5">
    <source>
        <dbReference type="SAM" id="MobiDB-lite"/>
    </source>
</evidence>
<proteinExistence type="predicted"/>
<sequence>MKSISDVVETAVERSLKGFAFQIAAIEDSPVGLDKSEALRIIRWIEVRFSQKPGEDVKNEILFLAQHLLEGYKQNPELNGIPNYVGTVFRRLGNVPALTMIPSCYNSESQQFESSGSIFSDISTIKTLLSNTIRVANAEYTLTADQFNIWNTLNNSTRCCGISAPTSAGKSFVISLYVASVCSRKKINVVYLVPTNTLIDQVSKDLKALIRLHNIVGYNVKTHISEDISLESQSVIFVMTQERFAVGQSYLKKNRISIEIVIVDEVQNIEKVEEESDDRSHVLYEVIRNLYDDFAPSKFVLSGPRIGNIKEINEFLFFEQAASFTTSSSPVVSLSYSFKLDGLKLFLRAHTSFLAKHIQIEINNKYVPYNVFGSTTYDTDAYSVIDRIVNSLESNSGVLIFSPTKKQAESTSSNISDRRPPSHSNETIES</sequence>
<dbReference type="eggNOG" id="COG1204">
    <property type="taxonomic scope" value="Bacteria"/>
</dbReference>
<dbReference type="GO" id="GO:0005524">
    <property type="term" value="F:ATP binding"/>
    <property type="evidence" value="ECO:0007669"/>
    <property type="project" value="UniProtKB-KW"/>
</dbReference>
<dbReference type="Pfam" id="PF00270">
    <property type="entry name" value="DEAD"/>
    <property type="match status" value="1"/>
</dbReference>
<dbReference type="Gene3D" id="3.40.50.300">
    <property type="entry name" value="P-loop containing nucleotide triphosphate hydrolases"/>
    <property type="match status" value="1"/>
</dbReference>
<dbReference type="GO" id="GO:0016787">
    <property type="term" value="F:hydrolase activity"/>
    <property type="evidence" value="ECO:0007669"/>
    <property type="project" value="UniProtKB-KW"/>
</dbReference>
<evidence type="ECO:0000256" key="1">
    <source>
        <dbReference type="ARBA" id="ARBA00022741"/>
    </source>
</evidence>
<protein>
    <submittedName>
        <fullName evidence="7">DEAD/DEAH box helicase domain protein</fullName>
    </submittedName>
</protein>
<dbReference type="SMART" id="SM00487">
    <property type="entry name" value="DEXDc"/>
    <property type="match status" value="1"/>
</dbReference>
<dbReference type="KEGG" id="gem:GM21_1455"/>
<gene>
    <name evidence="7" type="ordered locus">GM21_1455</name>
</gene>
<reference evidence="7" key="1">
    <citation type="submission" date="2009-07" db="EMBL/GenBank/DDBJ databases">
        <title>Complete sequence of Geobacter sp. M21.</title>
        <authorList>
            <consortium name="US DOE Joint Genome Institute"/>
            <person name="Lucas S."/>
            <person name="Copeland A."/>
            <person name="Lapidus A."/>
            <person name="Glavina del Rio T."/>
            <person name="Dalin E."/>
            <person name="Tice H."/>
            <person name="Bruce D."/>
            <person name="Goodwin L."/>
            <person name="Pitluck S."/>
            <person name="Saunders E."/>
            <person name="Brettin T."/>
            <person name="Detter J.C."/>
            <person name="Han C."/>
            <person name="Larimer F."/>
            <person name="Land M."/>
            <person name="Hauser L."/>
            <person name="Kyrpides N."/>
            <person name="Ovchinnikova G."/>
            <person name="Lovley D."/>
        </authorList>
    </citation>
    <scope>NUCLEOTIDE SEQUENCE [LARGE SCALE GENOMIC DNA]</scope>
    <source>
        <strain evidence="7">M21</strain>
    </source>
</reference>
<dbReference type="AlphaFoldDB" id="C6E4Y2"/>
<evidence type="ECO:0000259" key="6">
    <source>
        <dbReference type="PROSITE" id="PS51192"/>
    </source>
</evidence>
<organism evidence="7">
    <name type="scientific">Geobacter sp. (strain M21)</name>
    <dbReference type="NCBI Taxonomy" id="443144"/>
    <lineage>
        <taxon>Bacteria</taxon>
        <taxon>Pseudomonadati</taxon>
        <taxon>Thermodesulfobacteriota</taxon>
        <taxon>Desulfuromonadia</taxon>
        <taxon>Geobacterales</taxon>
        <taxon>Geobacteraceae</taxon>
        <taxon>Geobacter</taxon>
    </lineage>
</organism>
<evidence type="ECO:0000256" key="4">
    <source>
        <dbReference type="ARBA" id="ARBA00022840"/>
    </source>
</evidence>
<dbReference type="SUPFAM" id="SSF52540">
    <property type="entry name" value="P-loop containing nucleoside triphosphate hydrolases"/>
    <property type="match status" value="1"/>
</dbReference>
<dbReference type="PANTHER" id="PTHR47961:SF6">
    <property type="entry name" value="DNA-DIRECTED DNA POLYMERASE"/>
    <property type="match status" value="1"/>
</dbReference>
<keyword evidence="1" id="KW-0547">Nucleotide-binding</keyword>
<dbReference type="GO" id="GO:0003676">
    <property type="term" value="F:nucleic acid binding"/>
    <property type="evidence" value="ECO:0007669"/>
    <property type="project" value="InterPro"/>
</dbReference>
<dbReference type="InterPro" id="IPR014001">
    <property type="entry name" value="Helicase_ATP-bd"/>
</dbReference>
<feature type="region of interest" description="Disordered" evidence="5">
    <location>
        <begin position="404"/>
        <end position="430"/>
    </location>
</feature>
<dbReference type="PROSITE" id="PS51192">
    <property type="entry name" value="HELICASE_ATP_BIND_1"/>
    <property type="match status" value="1"/>
</dbReference>
<dbReference type="InterPro" id="IPR011545">
    <property type="entry name" value="DEAD/DEAH_box_helicase_dom"/>
</dbReference>
<dbReference type="InterPro" id="IPR050474">
    <property type="entry name" value="Hel308_SKI2-like"/>
</dbReference>
<feature type="domain" description="Helicase ATP-binding" evidence="6">
    <location>
        <begin position="151"/>
        <end position="323"/>
    </location>
</feature>
<dbReference type="GO" id="GO:0004386">
    <property type="term" value="F:helicase activity"/>
    <property type="evidence" value="ECO:0007669"/>
    <property type="project" value="UniProtKB-KW"/>
</dbReference>
<keyword evidence="3 7" id="KW-0347">Helicase</keyword>
<dbReference type="InterPro" id="IPR027417">
    <property type="entry name" value="P-loop_NTPase"/>
</dbReference>
<name>C6E4Y2_GEOSM</name>
<evidence type="ECO:0000313" key="7">
    <source>
        <dbReference type="EMBL" id="ACT17511.1"/>
    </source>
</evidence>
<accession>C6E4Y2</accession>
<keyword evidence="4" id="KW-0067">ATP-binding</keyword>
<dbReference type="EMBL" id="CP001661">
    <property type="protein sequence ID" value="ACT17511.1"/>
    <property type="molecule type" value="Genomic_DNA"/>
</dbReference>
<evidence type="ECO:0000256" key="3">
    <source>
        <dbReference type="ARBA" id="ARBA00022806"/>
    </source>
</evidence>
<dbReference type="OrthoDB" id="9815222at2"/>
<dbReference type="STRING" id="443144.GM21_1455"/>
<dbReference type="HOGENOM" id="CLU_637371_0_0_7"/>
<dbReference type="PANTHER" id="PTHR47961">
    <property type="entry name" value="DNA POLYMERASE THETA, PUTATIVE (AFU_ORTHOLOGUE AFUA_1G05260)-RELATED"/>
    <property type="match status" value="1"/>
</dbReference>
<evidence type="ECO:0000256" key="2">
    <source>
        <dbReference type="ARBA" id="ARBA00022801"/>
    </source>
</evidence>
<keyword evidence="2" id="KW-0378">Hydrolase</keyword>